<dbReference type="InterPro" id="IPR023214">
    <property type="entry name" value="HAD_sf"/>
</dbReference>
<proteinExistence type="inferred from homology"/>
<dbReference type="NCBIfam" id="TIGR00338">
    <property type="entry name" value="serB"/>
    <property type="match status" value="1"/>
</dbReference>
<evidence type="ECO:0000256" key="3">
    <source>
        <dbReference type="ARBA" id="ARBA00009184"/>
    </source>
</evidence>
<evidence type="ECO:0000256" key="9">
    <source>
        <dbReference type="ARBA" id="ARBA00022842"/>
    </source>
</evidence>
<keyword evidence="16" id="KW-1185">Reference proteome</keyword>
<organism evidence="15 16">
    <name type="scientific">Idiomarina aquatica</name>
    <dbReference type="NCBI Taxonomy" id="1327752"/>
    <lineage>
        <taxon>Bacteria</taxon>
        <taxon>Pseudomonadati</taxon>
        <taxon>Pseudomonadota</taxon>
        <taxon>Gammaproteobacteria</taxon>
        <taxon>Alteromonadales</taxon>
        <taxon>Idiomarinaceae</taxon>
        <taxon>Idiomarina</taxon>
    </lineage>
</organism>
<evidence type="ECO:0000256" key="7">
    <source>
        <dbReference type="ARBA" id="ARBA00022723"/>
    </source>
</evidence>
<dbReference type="SUPFAM" id="SSF56784">
    <property type="entry name" value="HAD-like"/>
    <property type="match status" value="1"/>
</dbReference>
<evidence type="ECO:0000256" key="10">
    <source>
        <dbReference type="ARBA" id="ARBA00023299"/>
    </source>
</evidence>
<evidence type="ECO:0000256" key="6">
    <source>
        <dbReference type="ARBA" id="ARBA00022605"/>
    </source>
</evidence>
<keyword evidence="9" id="KW-0460">Magnesium</keyword>
<dbReference type="PANTHER" id="PTHR43344:SF2">
    <property type="entry name" value="PHOSPHOSERINE PHOSPHATASE"/>
    <property type="match status" value="1"/>
</dbReference>
<dbReference type="EC" id="3.1.3.3" evidence="4"/>
<dbReference type="SFLD" id="SFLDS00003">
    <property type="entry name" value="Haloacid_Dehalogenase"/>
    <property type="match status" value="1"/>
</dbReference>
<evidence type="ECO:0000313" key="15">
    <source>
        <dbReference type="EMBL" id="TDP29919.1"/>
    </source>
</evidence>
<dbReference type="SFLD" id="SFLDG01137">
    <property type="entry name" value="C1.6.1:_Phosphoserine_Phosphat"/>
    <property type="match status" value="1"/>
</dbReference>
<evidence type="ECO:0000256" key="8">
    <source>
        <dbReference type="ARBA" id="ARBA00022801"/>
    </source>
</evidence>
<dbReference type="UniPathway" id="UPA00135">
    <property type="reaction ID" value="UER00198"/>
</dbReference>
<dbReference type="EMBL" id="SNXI01000016">
    <property type="protein sequence ID" value="TDP29919.1"/>
    <property type="molecule type" value="Genomic_DNA"/>
</dbReference>
<dbReference type="AlphaFoldDB" id="A0A4R6NZ63"/>
<evidence type="ECO:0000256" key="2">
    <source>
        <dbReference type="ARBA" id="ARBA00005135"/>
    </source>
</evidence>
<protein>
    <recommendedName>
        <fullName evidence="5">Phosphoserine phosphatase</fullName>
        <ecNumber evidence="4">3.1.3.3</ecNumber>
    </recommendedName>
    <alternativeName>
        <fullName evidence="11">O-phosphoserine phosphohydrolase</fullName>
    </alternativeName>
</protein>
<keyword evidence="10" id="KW-0718">Serine biosynthesis</keyword>
<comment type="catalytic activity">
    <reaction evidence="13">
        <text>O-phospho-D-serine + H2O = D-serine + phosphate</text>
        <dbReference type="Rhea" id="RHEA:24873"/>
        <dbReference type="ChEBI" id="CHEBI:15377"/>
        <dbReference type="ChEBI" id="CHEBI:35247"/>
        <dbReference type="ChEBI" id="CHEBI:43474"/>
        <dbReference type="ChEBI" id="CHEBI:58680"/>
        <dbReference type="EC" id="3.1.3.3"/>
    </reaction>
</comment>
<comment type="cofactor">
    <cofactor evidence="1">
        <name>Mg(2+)</name>
        <dbReference type="ChEBI" id="CHEBI:18420"/>
    </cofactor>
</comment>
<accession>A0A4R6NZ63</accession>
<feature type="active site" description="Proton donor" evidence="14">
    <location>
        <position position="15"/>
    </location>
</feature>
<dbReference type="GO" id="GO:0005737">
    <property type="term" value="C:cytoplasm"/>
    <property type="evidence" value="ECO:0007669"/>
    <property type="project" value="TreeGrafter"/>
</dbReference>
<evidence type="ECO:0000313" key="16">
    <source>
        <dbReference type="Proteomes" id="UP000295531"/>
    </source>
</evidence>
<dbReference type="Proteomes" id="UP000295531">
    <property type="component" value="Unassembled WGS sequence"/>
</dbReference>
<evidence type="ECO:0000256" key="1">
    <source>
        <dbReference type="ARBA" id="ARBA00001946"/>
    </source>
</evidence>
<gene>
    <name evidence="15" type="ORF">DEU29_11616</name>
</gene>
<dbReference type="PANTHER" id="PTHR43344">
    <property type="entry name" value="PHOSPHOSERINE PHOSPHATASE"/>
    <property type="match status" value="1"/>
</dbReference>
<comment type="similarity">
    <text evidence="3">Belongs to the HAD-like hydrolase superfamily. SerB family.</text>
</comment>
<comment type="caution">
    <text evidence="15">The sequence shown here is derived from an EMBL/GenBank/DDBJ whole genome shotgun (WGS) entry which is preliminary data.</text>
</comment>
<evidence type="ECO:0000256" key="13">
    <source>
        <dbReference type="ARBA" id="ARBA00048523"/>
    </source>
</evidence>
<evidence type="ECO:0000256" key="4">
    <source>
        <dbReference type="ARBA" id="ARBA00012640"/>
    </source>
</evidence>
<dbReference type="NCBIfam" id="TIGR01488">
    <property type="entry name" value="HAD-SF-IB"/>
    <property type="match status" value="1"/>
</dbReference>
<dbReference type="OrthoDB" id="9792539at2"/>
<dbReference type="InterPro" id="IPR004469">
    <property type="entry name" value="PSP"/>
</dbReference>
<dbReference type="Pfam" id="PF00702">
    <property type="entry name" value="Hydrolase"/>
    <property type="match status" value="1"/>
</dbReference>
<evidence type="ECO:0000256" key="12">
    <source>
        <dbReference type="ARBA" id="ARBA00048138"/>
    </source>
</evidence>
<keyword evidence="7" id="KW-0479">Metal-binding</keyword>
<reference evidence="15 16" key="1">
    <citation type="submission" date="2019-03" db="EMBL/GenBank/DDBJ databases">
        <title>Freshwater and sediment microbial communities from various areas in North America, analyzing microbe dynamics in response to fracking.</title>
        <authorList>
            <person name="Lamendella R."/>
        </authorList>
    </citation>
    <scope>NUCLEOTIDE SEQUENCE [LARGE SCALE GENOMIC DNA]</scope>
    <source>
        <strain evidence="15 16">18_TX</strain>
    </source>
</reference>
<dbReference type="InterPro" id="IPR036412">
    <property type="entry name" value="HAD-like_sf"/>
</dbReference>
<sequence>MANSRADNVIVFDMDSTLIQIECIDEIAALTGAGAQVAAITERAMRGELDFEQSLRERVACLKGVSVNEFEKIFNPLPLTAGAELLISTLQQAGWRTVLVSGGFEWFAERVAAALKLDEYYANVLVTQAMTLTGDVGEPVVDANYKAMQVSRLKQQAAHVVAVGDGANDIAMLEAADLGVAFCAKPALRKVADICIEQPDLSLLLPELKKLGLIS</sequence>
<comment type="catalytic activity">
    <reaction evidence="12">
        <text>O-phospho-L-serine + H2O = L-serine + phosphate</text>
        <dbReference type="Rhea" id="RHEA:21208"/>
        <dbReference type="ChEBI" id="CHEBI:15377"/>
        <dbReference type="ChEBI" id="CHEBI:33384"/>
        <dbReference type="ChEBI" id="CHEBI:43474"/>
        <dbReference type="ChEBI" id="CHEBI:57524"/>
        <dbReference type="EC" id="3.1.3.3"/>
    </reaction>
</comment>
<comment type="pathway">
    <text evidence="2">Amino-acid biosynthesis; L-serine biosynthesis; L-serine from 3-phospho-D-glycerate: step 3/3.</text>
</comment>
<keyword evidence="6" id="KW-0028">Amino-acid biosynthesis</keyword>
<evidence type="ECO:0000256" key="5">
    <source>
        <dbReference type="ARBA" id="ARBA00015196"/>
    </source>
</evidence>
<evidence type="ECO:0000256" key="14">
    <source>
        <dbReference type="PIRSR" id="PIRSR604469-1"/>
    </source>
</evidence>
<dbReference type="SFLD" id="SFLDF00029">
    <property type="entry name" value="phosphoserine_phosphatase"/>
    <property type="match status" value="1"/>
</dbReference>
<dbReference type="GO" id="GO:0006564">
    <property type="term" value="P:L-serine biosynthetic process"/>
    <property type="evidence" value="ECO:0007669"/>
    <property type="project" value="UniProtKB-KW"/>
</dbReference>
<dbReference type="InterPro" id="IPR050582">
    <property type="entry name" value="HAD-like_SerB"/>
</dbReference>
<evidence type="ECO:0000256" key="11">
    <source>
        <dbReference type="ARBA" id="ARBA00031693"/>
    </source>
</evidence>
<dbReference type="SFLD" id="SFLDG01136">
    <property type="entry name" value="C1.6:_Phosphoserine_Phosphatas"/>
    <property type="match status" value="1"/>
</dbReference>
<dbReference type="GO" id="GO:0000287">
    <property type="term" value="F:magnesium ion binding"/>
    <property type="evidence" value="ECO:0007669"/>
    <property type="project" value="TreeGrafter"/>
</dbReference>
<dbReference type="Gene3D" id="3.40.50.1000">
    <property type="entry name" value="HAD superfamily/HAD-like"/>
    <property type="match status" value="1"/>
</dbReference>
<dbReference type="GO" id="GO:0036424">
    <property type="term" value="F:L-phosphoserine phosphatase activity"/>
    <property type="evidence" value="ECO:0007669"/>
    <property type="project" value="InterPro"/>
</dbReference>
<feature type="active site" description="Nucleophile" evidence="14">
    <location>
        <position position="13"/>
    </location>
</feature>
<keyword evidence="8" id="KW-0378">Hydrolase</keyword>
<dbReference type="RefSeq" id="WP_133540356.1">
    <property type="nucleotide sequence ID" value="NZ_SNXI01000016.1"/>
</dbReference>
<name>A0A4R6NZ63_9GAMM</name>